<reference evidence="2" key="1">
    <citation type="submission" date="2023-06" db="EMBL/GenBank/DDBJ databases">
        <authorList>
            <person name="Delattre M."/>
        </authorList>
    </citation>
    <scope>NUCLEOTIDE SEQUENCE</scope>
    <source>
        <strain evidence="2">AF72</strain>
    </source>
</reference>
<name>A0AA36CQ35_9BILA</name>
<dbReference type="Proteomes" id="UP001177023">
    <property type="component" value="Unassembled WGS sequence"/>
</dbReference>
<feature type="compositionally biased region" description="Basic and acidic residues" evidence="1">
    <location>
        <begin position="188"/>
        <end position="202"/>
    </location>
</feature>
<feature type="region of interest" description="Disordered" evidence="1">
    <location>
        <begin position="181"/>
        <end position="202"/>
    </location>
</feature>
<feature type="non-terminal residue" evidence="2">
    <location>
        <position position="1"/>
    </location>
</feature>
<protein>
    <submittedName>
        <fullName evidence="2">Uncharacterized protein</fullName>
    </submittedName>
</protein>
<proteinExistence type="predicted"/>
<evidence type="ECO:0000313" key="2">
    <source>
        <dbReference type="EMBL" id="CAJ0573211.1"/>
    </source>
</evidence>
<sequence length="202" mass="22685">MAECDDKPTTGTLKDAAQPVEVPPIQQPFIDDMCDSVTLIKRGPQYYLIMTSTGRCNDPVRLGRHIAQPLPSLRDYHMAVENWNSNASLYNYCQPSANVPPPATELPMFVTGERMRPKDWMAYVAGPNLLQTAKQVVTMKTRAAEDLQDAPGARWFTLSQHGLHMNPKLASQLRHYILKEEEEDADGDKEKHHSKADDPVTV</sequence>
<comment type="caution">
    <text evidence="2">The sequence shown here is derived from an EMBL/GenBank/DDBJ whole genome shotgun (WGS) entry which is preliminary data.</text>
</comment>
<dbReference type="AlphaFoldDB" id="A0AA36CQ35"/>
<evidence type="ECO:0000313" key="3">
    <source>
        <dbReference type="Proteomes" id="UP001177023"/>
    </source>
</evidence>
<evidence type="ECO:0000256" key="1">
    <source>
        <dbReference type="SAM" id="MobiDB-lite"/>
    </source>
</evidence>
<accession>A0AA36CQ35</accession>
<keyword evidence="3" id="KW-1185">Reference proteome</keyword>
<gene>
    <name evidence="2" type="ORF">MSPICULIGERA_LOCUS11579</name>
</gene>
<feature type="region of interest" description="Disordered" evidence="1">
    <location>
        <begin position="1"/>
        <end position="20"/>
    </location>
</feature>
<dbReference type="EMBL" id="CATQJA010002615">
    <property type="protein sequence ID" value="CAJ0573211.1"/>
    <property type="molecule type" value="Genomic_DNA"/>
</dbReference>
<organism evidence="2 3">
    <name type="scientific">Mesorhabditis spiculigera</name>
    <dbReference type="NCBI Taxonomy" id="96644"/>
    <lineage>
        <taxon>Eukaryota</taxon>
        <taxon>Metazoa</taxon>
        <taxon>Ecdysozoa</taxon>
        <taxon>Nematoda</taxon>
        <taxon>Chromadorea</taxon>
        <taxon>Rhabditida</taxon>
        <taxon>Rhabditina</taxon>
        <taxon>Rhabditomorpha</taxon>
        <taxon>Rhabditoidea</taxon>
        <taxon>Rhabditidae</taxon>
        <taxon>Mesorhabditinae</taxon>
        <taxon>Mesorhabditis</taxon>
    </lineage>
</organism>